<keyword evidence="2" id="KW-1185">Reference proteome</keyword>
<gene>
    <name evidence="1" type="ORF">SAMN05444398_108144</name>
</gene>
<dbReference type="Proteomes" id="UP000183974">
    <property type="component" value="Unassembled WGS sequence"/>
</dbReference>
<dbReference type="InterPro" id="IPR021959">
    <property type="entry name" value="DUF3576"/>
</dbReference>
<dbReference type="Pfam" id="PF12100">
    <property type="entry name" value="DUF3576"/>
    <property type="match status" value="1"/>
</dbReference>
<reference evidence="1 2" key="1">
    <citation type="submission" date="2016-11" db="EMBL/GenBank/DDBJ databases">
        <authorList>
            <person name="Jaros S."/>
            <person name="Januszkiewicz K."/>
            <person name="Wedrychowicz H."/>
        </authorList>
    </citation>
    <scope>NUCLEOTIDE SEQUENCE [LARGE SCALE GENOMIC DNA]</scope>
    <source>
        <strain evidence="1 2">DSM 29589</strain>
    </source>
</reference>
<dbReference type="PROSITE" id="PS51257">
    <property type="entry name" value="PROKAR_LIPOPROTEIN"/>
    <property type="match status" value="1"/>
</dbReference>
<organism evidence="1 2">
    <name type="scientific">Roseovarius pacificus</name>
    <dbReference type="NCBI Taxonomy" id="337701"/>
    <lineage>
        <taxon>Bacteria</taxon>
        <taxon>Pseudomonadati</taxon>
        <taxon>Pseudomonadota</taxon>
        <taxon>Alphaproteobacteria</taxon>
        <taxon>Rhodobacterales</taxon>
        <taxon>Roseobacteraceae</taxon>
        <taxon>Roseovarius</taxon>
    </lineage>
</organism>
<evidence type="ECO:0000313" key="1">
    <source>
        <dbReference type="EMBL" id="SHM00813.1"/>
    </source>
</evidence>
<name>A0A1M7FA11_9RHOB</name>
<sequence>MPDRVMTMYSIRNAALTTVCLALLASCGGFRDAKLDPEAYRIEGGRESKGNFIGRSSIFDAFKGGDAEVKVNRYLWTASLDVLDFLPVQTADPFTGVISTGYGTPPGGGQAYRATILISDPALDARSLNVALQTRSGPVAGGTQRAVEDAILARARQLRIQAERF</sequence>
<dbReference type="OrthoDB" id="8479681at2"/>
<evidence type="ECO:0000313" key="2">
    <source>
        <dbReference type="Proteomes" id="UP000183974"/>
    </source>
</evidence>
<dbReference type="EMBL" id="FRBR01000008">
    <property type="protein sequence ID" value="SHM00813.1"/>
    <property type="molecule type" value="Genomic_DNA"/>
</dbReference>
<accession>A0A1M7FA11</accession>
<dbReference type="AlphaFoldDB" id="A0A1M7FA11"/>
<proteinExistence type="predicted"/>
<protein>
    <recommendedName>
        <fullName evidence="3">DUF3576 domain-containing protein</fullName>
    </recommendedName>
</protein>
<evidence type="ECO:0008006" key="3">
    <source>
        <dbReference type="Google" id="ProtNLM"/>
    </source>
</evidence>
<dbReference type="STRING" id="337701.SAMN05444398_108144"/>